<dbReference type="AlphaFoldDB" id="A0A7G9WGY0"/>
<dbReference type="Proteomes" id="UP000516046">
    <property type="component" value="Chromosome"/>
</dbReference>
<evidence type="ECO:0000313" key="1">
    <source>
        <dbReference type="EMBL" id="QNO17942.1"/>
    </source>
</evidence>
<proteinExistence type="predicted"/>
<reference evidence="1 2" key="1">
    <citation type="submission" date="2020-08" db="EMBL/GenBank/DDBJ databases">
        <authorList>
            <person name="Ren C."/>
            <person name="Gu Y."/>
            <person name="Xu Y."/>
        </authorList>
    </citation>
    <scope>NUCLEOTIDE SEQUENCE [LARGE SCALE GENOMIC DNA]</scope>
    <source>
        <strain evidence="1 2">LBM18003</strain>
    </source>
</reference>
<sequence length="70" mass="7503">MGYVHKDAGVGSARGLSLNRKAFGTKNQYTAALPGGGEATPHGNCLKAVFADADKRKILRTWLEKTPFVL</sequence>
<name>A0A7G9WGY0_9FIRM</name>
<protein>
    <submittedName>
        <fullName evidence="1">Uncharacterized protein</fullName>
    </submittedName>
</protein>
<dbReference type="EMBL" id="CP060696">
    <property type="protein sequence ID" value="QNO17942.1"/>
    <property type="molecule type" value="Genomic_DNA"/>
</dbReference>
<organism evidence="1 2">
    <name type="scientific">Caproicibacterium amylolyticum</name>
    <dbReference type="NCBI Taxonomy" id="2766537"/>
    <lineage>
        <taxon>Bacteria</taxon>
        <taxon>Bacillati</taxon>
        <taxon>Bacillota</taxon>
        <taxon>Clostridia</taxon>
        <taxon>Eubacteriales</taxon>
        <taxon>Oscillospiraceae</taxon>
        <taxon>Caproicibacterium</taxon>
    </lineage>
</organism>
<keyword evidence="2" id="KW-1185">Reference proteome</keyword>
<dbReference type="RefSeq" id="WP_212507007.1">
    <property type="nucleotide sequence ID" value="NZ_CP060696.1"/>
</dbReference>
<evidence type="ECO:0000313" key="2">
    <source>
        <dbReference type="Proteomes" id="UP000516046"/>
    </source>
</evidence>
<dbReference type="KEGG" id="caml:H6X83_13690"/>
<accession>A0A7G9WGY0</accession>
<gene>
    <name evidence="1" type="ORF">H6X83_13690</name>
</gene>